<keyword evidence="5" id="KW-0326">Glycosidase</keyword>
<evidence type="ECO:0000259" key="7">
    <source>
        <dbReference type="Pfam" id="PF00933"/>
    </source>
</evidence>
<accession>A0A1Y2K4L5</accession>
<dbReference type="Pfam" id="PF00933">
    <property type="entry name" value="Glyco_hydro_3"/>
    <property type="match status" value="1"/>
</dbReference>
<dbReference type="AlphaFoldDB" id="A0A1Y2K4L5"/>
<evidence type="ECO:0000256" key="5">
    <source>
        <dbReference type="ARBA" id="ARBA00023295"/>
    </source>
</evidence>
<dbReference type="InterPro" id="IPR001764">
    <property type="entry name" value="Glyco_hydro_3_N"/>
</dbReference>
<evidence type="ECO:0000313" key="9">
    <source>
        <dbReference type="Proteomes" id="UP000194003"/>
    </source>
</evidence>
<dbReference type="PANTHER" id="PTHR30480:SF13">
    <property type="entry name" value="BETA-HEXOSAMINIDASE"/>
    <property type="match status" value="1"/>
</dbReference>
<sequence length="380" mass="40704">MGETQTVTLDFSVQQEAARYLVMGLAGCALSDEETAFLRARQPAGVILFSRNIADLDQVQALIASVQDACDIPPVVWIDQEGGRVQRLRDPLTPYPSAQAFEVQFDDDPEQALSLARLTGWLNGVELGHMGIGVNCAPVLDIRQAGASDVIGERAFGSDPDVVAALAGAWLGGFTSTGLLAAGKHFPGHGAALVDSHKELPRVEKSAEELAEWEFVPYLSLLGQLPIIMTAHLVMSGLDRAQPATWSRETLTGLLREQWEYDGLIVSDALEMQALEGDMADRARRAVAAGCDQVLVCTGQLADAEAALDGVEQALAGLSQAERDANLARQEHILHNARIAPGPWRDLLQDATYRAARERVSLLAGEALALDPTEALSEPG</sequence>
<keyword evidence="6" id="KW-0175">Coiled coil</keyword>
<name>A0A1Y2K4L5_9PROT</name>
<feature type="coiled-coil region" evidence="6">
    <location>
        <begin position="301"/>
        <end position="331"/>
    </location>
</feature>
<comment type="caution">
    <text evidence="8">The sequence shown here is derived from an EMBL/GenBank/DDBJ whole genome shotgun (WGS) entry which is preliminary data.</text>
</comment>
<feature type="domain" description="Glycoside hydrolase family 3 N-terminal" evidence="7">
    <location>
        <begin position="29"/>
        <end position="320"/>
    </location>
</feature>
<dbReference type="GO" id="GO:0005975">
    <property type="term" value="P:carbohydrate metabolic process"/>
    <property type="evidence" value="ECO:0007669"/>
    <property type="project" value="InterPro"/>
</dbReference>
<dbReference type="Gene3D" id="3.20.20.300">
    <property type="entry name" value="Glycoside hydrolase, family 3, N-terminal domain"/>
    <property type="match status" value="1"/>
</dbReference>
<protein>
    <recommendedName>
        <fullName evidence="3">beta-N-acetylhexosaminidase</fullName>
        <ecNumber evidence="3">3.2.1.52</ecNumber>
    </recommendedName>
</protein>
<evidence type="ECO:0000313" key="8">
    <source>
        <dbReference type="EMBL" id="OSM04327.1"/>
    </source>
</evidence>
<organism evidence="8 9">
    <name type="scientific">Magnetofaba australis IT-1</name>
    <dbReference type="NCBI Taxonomy" id="1434232"/>
    <lineage>
        <taxon>Bacteria</taxon>
        <taxon>Pseudomonadati</taxon>
        <taxon>Pseudomonadota</taxon>
        <taxon>Magnetococcia</taxon>
        <taxon>Magnetococcales</taxon>
        <taxon>Magnetococcaceae</taxon>
        <taxon>Magnetofaba</taxon>
    </lineage>
</organism>
<evidence type="ECO:0000256" key="1">
    <source>
        <dbReference type="ARBA" id="ARBA00001231"/>
    </source>
</evidence>
<dbReference type="STRING" id="1434232.MAIT1_04205"/>
<dbReference type="PANTHER" id="PTHR30480">
    <property type="entry name" value="BETA-HEXOSAMINIDASE-RELATED"/>
    <property type="match status" value="1"/>
</dbReference>
<dbReference type="EC" id="3.2.1.52" evidence="3"/>
<keyword evidence="9" id="KW-1185">Reference proteome</keyword>
<dbReference type="OrthoDB" id="9786661at2"/>
<gene>
    <name evidence="8" type="ORF">MAIT1_04205</name>
</gene>
<evidence type="ECO:0000256" key="4">
    <source>
        <dbReference type="ARBA" id="ARBA00022801"/>
    </source>
</evidence>
<comment type="catalytic activity">
    <reaction evidence="1">
        <text>Hydrolysis of terminal non-reducing N-acetyl-D-hexosamine residues in N-acetyl-beta-D-hexosaminides.</text>
        <dbReference type="EC" id="3.2.1.52"/>
    </reaction>
</comment>
<dbReference type="EMBL" id="LVJN01000019">
    <property type="protein sequence ID" value="OSM04327.1"/>
    <property type="molecule type" value="Genomic_DNA"/>
</dbReference>
<reference evidence="8 9" key="1">
    <citation type="journal article" date="2016" name="BMC Genomics">
        <title>Combined genomic and structural analyses of a cultured magnetotactic bacterium reveals its niche adaptation to a dynamic environment.</title>
        <authorList>
            <person name="Araujo A.C."/>
            <person name="Morillo V."/>
            <person name="Cypriano J."/>
            <person name="Teixeira L.C."/>
            <person name="Leao P."/>
            <person name="Lyra S."/>
            <person name="Almeida L.G."/>
            <person name="Bazylinski D.A."/>
            <person name="Vasconcellos A.T."/>
            <person name="Abreu F."/>
            <person name="Lins U."/>
        </authorList>
    </citation>
    <scope>NUCLEOTIDE SEQUENCE [LARGE SCALE GENOMIC DNA]</scope>
    <source>
        <strain evidence="8 9">IT-1</strain>
    </source>
</reference>
<dbReference type="GO" id="GO:0009254">
    <property type="term" value="P:peptidoglycan turnover"/>
    <property type="evidence" value="ECO:0007669"/>
    <property type="project" value="TreeGrafter"/>
</dbReference>
<dbReference type="InterPro" id="IPR036962">
    <property type="entry name" value="Glyco_hydro_3_N_sf"/>
</dbReference>
<evidence type="ECO:0000256" key="6">
    <source>
        <dbReference type="SAM" id="Coils"/>
    </source>
</evidence>
<dbReference type="InterPro" id="IPR050226">
    <property type="entry name" value="NagZ_Beta-hexosaminidase"/>
</dbReference>
<dbReference type="SUPFAM" id="SSF51445">
    <property type="entry name" value="(Trans)glycosidases"/>
    <property type="match status" value="1"/>
</dbReference>
<keyword evidence="4" id="KW-0378">Hydrolase</keyword>
<proteinExistence type="inferred from homology"/>
<dbReference type="RefSeq" id="WP_085442417.1">
    <property type="nucleotide sequence ID" value="NZ_LVJN01000019.1"/>
</dbReference>
<dbReference type="InterPro" id="IPR017853">
    <property type="entry name" value="GH"/>
</dbReference>
<comment type="similarity">
    <text evidence="2">Belongs to the glycosyl hydrolase 3 family.</text>
</comment>
<dbReference type="GO" id="GO:0004563">
    <property type="term" value="F:beta-N-acetylhexosaminidase activity"/>
    <property type="evidence" value="ECO:0007669"/>
    <property type="project" value="UniProtKB-EC"/>
</dbReference>
<evidence type="ECO:0000256" key="3">
    <source>
        <dbReference type="ARBA" id="ARBA00012663"/>
    </source>
</evidence>
<evidence type="ECO:0000256" key="2">
    <source>
        <dbReference type="ARBA" id="ARBA00005336"/>
    </source>
</evidence>
<dbReference type="NCBIfam" id="NF003740">
    <property type="entry name" value="PRK05337.1"/>
    <property type="match status" value="1"/>
</dbReference>
<dbReference type="Proteomes" id="UP000194003">
    <property type="component" value="Unassembled WGS sequence"/>
</dbReference>